<dbReference type="InterPro" id="IPR011992">
    <property type="entry name" value="EF-hand-dom_pair"/>
</dbReference>
<feature type="domain" description="EF-hand" evidence="5">
    <location>
        <begin position="181"/>
        <end position="216"/>
    </location>
</feature>
<feature type="domain" description="EF-hand" evidence="5">
    <location>
        <begin position="145"/>
        <end position="180"/>
    </location>
</feature>
<evidence type="ECO:0000256" key="3">
    <source>
        <dbReference type="ARBA" id="ARBA00022837"/>
    </source>
</evidence>
<accession>A0AAV2H5G7</accession>
<feature type="non-terminal residue" evidence="6">
    <location>
        <position position="227"/>
    </location>
</feature>
<dbReference type="Gene3D" id="1.10.238.10">
    <property type="entry name" value="EF-hand"/>
    <property type="match status" value="2"/>
</dbReference>
<comment type="caution">
    <text evidence="6">The sequence shown here is derived from an EMBL/GenBank/DDBJ whole genome shotgun (WGS) entry which is preliminary data.</text>
</comment>
<dbReference type="PANTHER" id="PTHR34524:SF6">
    <property type="entry name" value="CALCYPHOSINE LIKE"/>
    <property type="match status" value="1"/>
</dbReference>
<dbReference type="InterPro" id="IPR002048">
    <property type="entry name" value="EF_hand_dom"/>
</dbReference>
<dbReference type="InterPro" id="IPR051581">
    <property type="entry name" value="Ca-bind"/>
</dbReference>
<feature type="compositionally biased region" description="Low complexity" evidence="4">
    <location>
        <begin position="28"/>
        <end position="52"/>
    </location>
</feature>
<dbReference type="SUPFAM" id="SSF47473">
    <property type="entry name" value="EF-hand"/>
    <property type="match status" value="1"/>
</dbReference>
<evidence type="ECO:0000256" key="1">
    <source>
        <dbReference type="ARBA" id="ARBA00022723"/>
    </source>
</evidence>
<dbReference type="Pfam" id="PF13499">
    <property type="entry name" value="EF-hand_7"/>
    <property type="match status" value="1"/>
</dbReference>
<proteinExistence type="predicted"/>
<evidence type="ECO:0000259" key="5">
    <source>
        <dbReference type="PROSITE" id="PS50222"/>
    </source>
</evidence>
<feature type="compositionally biased region" description="Basic and acidic residues" evidence="4">
    <location>
        <begin position="53"/>
        <end position="64"/>
    </location>
</feature>
<reference evidence="6 7" key="1">
    <citation type="submission" date="2024-04" db="EMBL/GenBank/DDBJ databases">
        <authorList>
            <consortium name="Genoscope - CEA"/>
            <person name="William W."/>
        </authorList>
    </citation>
    <scope>NUCLEOTIDE SEQUENCE [LARGE SCALE GENOMIC DNA]</scope>
</reference>
<organism evidence="6 7">
    <name type="scientific">Lymnaea stagnalis</name>
    <name type="common">Great pond snail</name>
    <name type="synonym">Helix stagnalis</name>
    <dbReference type="NCBI Taxonomy" id="6523"/>
    <lineage>
        <taxon>Eukaryota</taxon>
        <taxon>Metazoa</taxon>
        <taxon>Spiralia</taxon>
        <taxon>Lophotrochozoa</taxon>
        <taxon>Mollusca</taxon>
        <taxon>Gastropoda</taxon>
        <taxon>Heterobranchia</taxon>
        <taxon>Euthyneura</taxon>
        <taxon>Panpulmonata</taxon>
        <taxon>Hygrophila</taxon>
        <taxon>Lymnaeoidea</taxon>
        <taxon>Lymnaeidae</taxon>
        <taxon>Lymnaea</taxon>
    </lineage>
</organism>
<dbReference type="CDD" id="cd00051">
    <property type="entry name" value="EFh"/>
    <property type="match status" value="2"/>
</dbReference>
<protein>
    <recommendedName>
        <fullName evidence="5">EF-hand domain-containing protein</fullName>
    </recommendedName>
</protein>
<gene>
    <name evidence="6" type="ORF">GSLYS_00002843001</name>
</gene>
<keyword evidence="3" id="KW-0106">Calcium</keyword>
<dbReference type="EMBL" id="CAXITT010000036">
    <property type="protein sequence ID" value="CAL1528673.1"/>
    <property type="molecule type" value="Genomic_DNA"/>
</dbReference>
<keyword evidence="1" id="KW-0479">Metal-binding</keyword>
<name>A0AAV2H5G7_LYMST</name>
<evidence type="ECO:0000256" key="4">
    <source>
        <dbReference type="SAM" id="MobiDB-lite"/>
    </source>
</evidence>
<keyword evidence="2" id="KW-0677">Repeat</keyword>
<evidence type="ECO:0000313" key="6">
    <source>
        <dbReference type="EMBL" id="CAL1528673.1"/>
    </source>
</evidence>
<dbReference type="GO" id="GO:0005509">
    <property type="term" value="F:calcium ion binding"/>
    <property type="evidence" value="ECO:0007669"/>
    <property type="project" value="InterPro"/>
</dbReference>
<dbReference type="SMART" id="SM00054">
    <property type="entry name" value="EFh"/>
    <property type="match status" value="3"/>
</dbReference>
<feature type="domain" description="EF-hand" evidence="5">
    <location>
        <begin position="109"/>
        <end position="144"/>
    </location>
</feature>
<keyword evidence="7" id="KW-1185">Reference proteome</keyword>
<dbReference type="PROSITE" id="PS50222">
    <property type="entry name" value="EF_HAND_2"/>
    <property type="match status" value="3"/>
</dbReference>
<sequence length="227" mass="26016">MSVHEYGTNNNNQHRTVATKSVKRFIRSSSLSSSPSSTSSPLTSSSTSSFDSRSFDTKDRDSTECTRDGRWRELCSTSYKDESKESRDDHRCKRLLDMVRDRCLCKGGQGIQELGVMFRHLDIDYNKRITFHEMKDKFEEYGLDMTVDDIQFLFRTLDNDRSGGIDFVELMTALRSNVNEFRANLINEAFNSVDIGGNGTIDLDEIKVVYAANARRHPKYLSGEWTE</sequence>
<evidence type="ECO:0000256" key="2">
    <source>
        <dbReference type="ARBA" id="ARBA00022737"/>
    </source>
</evidence>
<evidence type="ECO:0000313" key="7">
    <source>
        <dbReference type="Proteomes" id="UP001497497"/>
    </source>
</evidence>
<dbReference type="Proteomes" id="UP001497497">
    <property type="component" value="Unassembled WGS sequence"/>
</dbReference>
<dbReference type="PANTHER" id="PTHR34524">
    <property type="entry name" value="CALCYPHOSIN"/>
    <property type="match status" value="1"/>
</dbReference>
<dbReference type="AlphaFoldDB" id="A0AAV2H5G7"/>
<feature type="region of interest" description="Disordered" evidence="4">
    <location>
        <begin position="28"/>
        <end position="64"/>
    </location>
</feature>